<dbReference type="InterPro" id="IPR027417">
    <property type="entry name" value="P-loop_NTPase"/>
</dbReference>
<name>A0ABX4I0P3_9GAMM</name>
<keyword evidence="2" id="KW-1185">Reference proteome</keyword>
<dbReference type="RefSeq" id="WP_067082396.1">
    <property type="nucleotide sequence ID" value="NZ_LRFG02000002.1"/>
</dbReference>
<dbReference type="Proteomes" id="UP000218427">
    <property type="component" value="Unassembled WGS sequence"/>
</dbReference>
<dbReference type="EMBL" id="LRFG02000002">
    <property type="protein sequence ID" value="PCO05522.1"/>
    <property type="molecule type" value="Genomic_DNA"/>
</dbReference>
<proteinExistence type="predicted"/>
<accession>A0ABX4I0P3</accession>
<evidence type="ECO:0008006" key="3">
    <source>
        <dbReference type="Google" id="ProtNLM"/>
    </source>
</evidence>
<evidence type="ECO:0000313" key="1">
    <source>
        <dbReference type="EMBL" id="PCO05522.1"/>
    </source>
</evidence>
<reference evidence="1" key="1">
    <citation type="submission" date="2017-08" db="EMBL/GenBank/DDBJ databases">
        <title>Microbulbifer marisrubri sp. nov., a halophilic alphaproteobacterium isolated from marine sediment of the Yellow Sea, China.</title>
        <authorList>
            <person name="Zhang G."/>
            <person name="Xiong Q."/>
        </authorList>
    </citation>
    <scope>NUCLEOTIDE SEQUENCE [LARGE SCALE GENOMIC DNA]</scope>
    <source>
        <strain evidence="1">WRN-8</strain>
    </source>
</reference>
<organism evidence="1 2">
    <name type="scientific">Microbulbifer flavimaris</name>
    <dbReference type="NCBI Taxonomy" id="1781068"/>
    <lineage>
        <taxon>Bacteria</taxon>
        <taxon>Pseudomonadati</taxon>
        <taxon>Pseudomonadota</taxon>
        <taxon>Gammaproteobacteria</taxon>
        <taxon>Cellvibrionales</taxon>
        <taxon>Microbulbiferaceae</taxon>
        <taxon>Microbulbifer</taxon>
    </lineage>
</organism>
<dbReference type="Gene3D" id="3.40.50.300">
    <property type="entry name" value="P-loop containing nucleotide triphosphate hydrolases"/>
    <property type="match status" value="1"/>
</dbReference>
<comment type="caution">
    <text evidence="1">The sequence shown here is derived from an EMBL/GenBank/DDBJ whole genome shotgun (WGS) entry which is preliminary data.</text>
</comment>
<gene>
    <name evidence="1" type="ORF">AWR36_005750</name>
</gene>
<protein>
    <recommendedName>
        <fullName evidence="3">Sulfotransferase domain-containing protein</fullName>
    </recommendedName>
</protein>
<sequence>MTTTTLENLLYSPNYLLQKIDITKDVYIFQHVSAKSYKNSAFLDMRIKDGLNEYFEVPRSSLDKILDSGAYRRKTPKYIFHPSFTGSTFASRALHSPGVSLGIREPWILREVADIKRQLIFSNNFSESDWRPFIRRIAALVGKSYLQDEVPVIKPSNVSNNLIGDLLSLDDDTRGVYLYTDLDTYICANINKPQETKGTIPTLATVFGRDLNREPWMTSTHFYELSHIKTVVALWHIQHQQLLRLLRDFGDKLLPVYSEDLFSHPESTLMRIDSFLSLGIPEDKINSIRLSPVYQSDSKNAQRAYNPALRSERYQAILEEHRAEIAEAKEWFDQLSGEKGAEQTIISALKALPS</sequence>
<evidence type="ECO:0000313" key="2">
    <source>
        <dbReference type="Proteomes" id="UP000218427"/>
    </source>
</evidence>
<dbReference type="SUPFAM" id="SSF52540">
    <property type="entry name" value="P-loop containing nucleoside triphosphate hydrolases"/>
    <property type="match status" value="1"/>
</dbReference>